<keyword evidence="2" id="KW-1185">Reference proteome</keyword>
<dbReference type="GO" id="GO:0048367">
    <property type="term" value="P:shoot system development"/>
    <property type="evidence" value="ECO:0007669"/>
    <property type="project" value="InterPro"/>
</dbReference>
<protein>
    <submittedName>
        <fullName evidence="1">Uncharacterized protein</fullName>
    </submittedName>
</protein>
<evidence type="ECO:0000313" key="2">
    <source>
        <dbReference type="Proteomes" id="UP000224567"/>
    </source>
</evidence>
<dbReference type="EMBL" id="MLFT02000002">
    <property type="protein sequence ID" value="PHT56431.1"/>
    <property type="molecule type" value="Genomic_DNA"/>
</dbReference>
<accession>A0A2G2XGG0</accession>
<reference evidence="2" key="2">
    <citation type="journal article" date="2017" name="J. Anim. Genet.">
        <title>Multiple reference genome sequences of hot pepper reveal the massive evolution of plant disease resistance genes by retroduplication.</title>
        <authorList>
            <person name="Kim S."/>
            <person name="Park J."/>
            <person name="Yeom S.-I."/>
            <person name="Kim Y.-M."/>
            <person name="Seo E."/>
            <person name="Kim K.-T."/>
            <person name="Kim M.-S."/>
            <person name="Lee J.M."/>
            <person name="Cheong K."/>
            <person name="Shin H.-S."/>
            <person name="Kim S.-B."/>
            <person name="Han K."/>
            <person name="Lee J."/>
            <person name="Park M."/>
            <person name="Lee H.-A."/>
            <person name="Lee H.-Y."/>
            <person name="Lee Y."/>
            <person name="Oh S."/>
            <person name="Lee J.H."/>
            <person name="Choi E."/>
            <person name="Choi E."/>
            <person name="Lee S.E."/>
            <person name="Jeon J."/>
            <person name="Kim H."/>
            <person name="Choi G."/>
            <person name="Song H."/>
            <person name="Lee J."/>
            <person name="Lee S.-C."/>
            <person name="Kwon J.-K."/>
            <person name="Lee H.-Y."/>
            <person name="Koo N."/>
            <person name="Hong Y."/>
            <person name="Kim R.W."/>
            <person name="Kang W.-H."/>
            <person name="Huh J.H."/>
            <person name="Kang B.-C."/>
            <person name="Yang T.-J."/>
            <person name="Lee Y.-H."/>
            <person name="Bennetzen J.L."/>
            <person name="Choi D."/>
        </authorList>
    </citation>
    <scope>NUCLEOTIDE SEQUENCE [LARGE SCALE GENOMIC DNA]</scope>
    <source>
        <strain evidence="2">cv. PBC81</strain>
    </source>
</reference>
<name>A0A2G2XGG0_CAPBA</name>
<dbReference type="GO" id="GO:0048364">
    <property type="term" value="P:root development"/>
    <property type="evidence" value="ECO:0007669"/>
    <property type="project" value="InterPro"/>
</dbReference>
<organism evidence="1 2">
    <name type="scientific">Capsicum baccatum</name>
    <name type="common">Peruvian pepper</name>
    <dbReference type="NCBI Taxonomy" id="33114"/>
    <lineage>
        <taxon>Eukaryota</taxon>
        <taxon>Viridiplantae</taxon>
        <taxon>Streptophyta</taxon>
        <taxon>Embryophyta</taxon>
        <taxon>Tracheophyta</taxon>
        <taxon>Spermatophyta</taxon>
        <taxon>Magnoliopsida</taxon>
        <taxon>eudicotyledons</taxon>
        <taxon>Gunneridae</taxon>
        <taxon>Pentapetalae</taxon>
        <taxon>asterids</taxon>
        <taxon>lamiids</taxon>
        <taxon>Solanales</taxon>
        <taxon>Solanaceae</taxon>
        <taxon>Solanoideae</taxon>
        <taxon>Capsiceae</taxon>
        <taxon>Capsicum</taxon>
    </lineage>
</organism>
<dbReference type="AlphaFoldDB" id="A0A2G2XGG0"/>
<dbReference type="Pfam" id="PF03087">
    <property type="entry name" value="BPS1"/>
    <property type="match status" value="1"/>
</dbReference>
<evidence type="ECO:0000313" key="1">
    <source>
        <dbReference type="EMBL" id="PHT56431.1"/>
    </source>
</evidence>
<reference evidence="1 2" key="1">
    <citation type="journal article" date="2017" name="Genome Biol.">
        <title>New reference genome sequences of hot pepper reveal the massive evolution of plant disease-resistance genes by retroduplication.</title>
        <authorList>
            <person name="Kim S."/>
            <person name="Park J."/>
            <person name="Yeom S.I."/>
            <person name="Kim Y.M."/>
            <person name="Seo E."/>
            <person name="Kim K.T."/>
            <person name="Kim M.S."/>
            <person name="Lee J.M."/>
            <person name="Cheong K."/>
            <person name="Shin H.S."/>
            <person name="Kim S.B."/>
            <person name="Han K."/>
            <person name="Lee J."/>
            <person name="Park M."/>
            <person name="Lee H.A."/>
            <person name="Lee H.Y."/>
            <person name="Lee Y."/>
            <person name="Oh S."/>
            <person name="Lee J.H."/>
            <person name="Choi E."/>
            <person name="Choi E."/>
            <person name="Lee S.E."/>
            <person name="Jeon J."/>
            <person name="Kim H."/>
            <person name="Choi G."/>
            <person name="Song H."/>
            <person name="Lee J."/>
            <person name="Lee S.C."/>
            <person name="Kwon J.K."/>
            <person name="Lee H.Y."/>
            <person name="Koo N."/>
            <person name="Hong Y."/>
            <person name="Kim R.W."/>
            <person name="Kang W.H."/>
            <person name="Huh J.H."/>
            <person name="Kang B.C."/>
            <person name="Yang T.J."/>
            <person name="Lee Y.H."/>
            <person name="Bennetzen J.L."/>
            <person name="Choi D."/>
        </authorList>
    </citation>
    <scope>NUCLEOTIDE SEQUENCE [LARGE SCALE GENOMIC DNA]</scope>
    <source>
        <strain evidence="2">cv. PBC81</strain>
    </source>
</reference>
<comment type="caution">
    <text evidence="1">The sequence shown here is derived from an EMBL/GenBank/DDBJ whole genome shotgun (WGS) entry which is preliminary data.</text>
</comment>
<dbReference type="Proteomes" id="UP000224567">
    <property type="component" value="Unassembled WGS sequence"/>
</dbReference>
<dbReference type="STRING" id="33114.A0A2G2XGG0"/>
<dbReference type="OrthoDB" id="1701699at2759"/>
<dbReference type="InterPro" id="IPR004320">
    <property type="entry name" value="BPS1_pln"/>
</dbReference>
<dbReference type="PANTHER" id="PTHR33070:SF83">
    <property type="entry name" value="RX N-TERMINAL DOMAIN-CONTAINING PROTEIN"/>
    <property type="match status" value="1"/>
</dbReference>
<dbReference type="PANTHER" id="PTHR33070">
    <property type="entry name" value="OS06G0725500 PROTEIN"/>
    <property type="match status" value="1"/>
</dbReference>
<gene>
    <name evidence="1" type="ORF">CQW23_04917</name>
</gene>
<sequence>MATTAFHIRSISLPSRPHNQRVEEILNKLKTLEVSTTSTAETICSSLLVLEDLYKCADDLLNSPHLSQHGKWFEDLSEQYMRILDVSGMIRELVSQCKENVRDVESSFRRRKQDSNTEASIVRFASFSKKMKKDAKRLVLSLKKMNEETEGSVFLDADTETAFVIKAMRKASTSCIPIFQMLLSFLCVPLLKPKSSMWSLVSRLAYKGRVLCEVQEPNMNMKTRLDVFESQLDNIENGLERVYRCLIRSRSSLLNTVSF</sequence>
<proteinExistence type="predicted"/>